<dbReference type="EMBL" id="CYPR01000087">
    <property type="protein sequence ID" value="CUH38569.1"/>
    <property type="molecule type" value="Genomic_DNA"/>
</dbReference>
<accession>A0A0M7BBK7</accession>
<keyword evidence="2" id="KW-1185">Reference proteome</keyword>
<evidence type="ECO:0000313" key="2">
    <source>
        <dbReference type="Proteomes" id="UP000049455"/>
    </source>
</evidence>
<sequence>MSSDLFVTNLSFASYVGGAEPVLASIPGARSAALNGATKTARVEFDVPAAGGAEPFVPAMASRPAKTGLAMIRPDRLQRSGRRA</sequence>
<name>A0A0M7BBK7_9RHOB</name>
<organism evidence="1 2">
    <name type="scientific">Jannaschia seosinensis</name>
    <dbReference type="NCBI Taxonomy" id="313367"/>
    <lineage>
        <taxon>Bacteria</taxon>
        <taxon>Pseudomonadati</taxon>
        <taxon>Pseudomonadota</taxon>
        <taxon>Alphaproteobacteria</taxon>
        <taxon>Rhodobacterales</taxon>
        <taxon>Roseobacteraceae</taxon>
        <taxon>Jannaschia</taxon>
    </lineage>
</organism>
<evidence type="ECO:0000313" key="1">
    <source>
        <dbReference type="EMBL" id="CUH38569.1"/>
    </source>
</evidence>
<protein>
    <submittedName>
        <fullName evidence="1">Uncharacterized protein</fullName>
    </submittedName>
</protein>
<dbReference type="AlphaFoldDB" id="A0A0M7BBK7"/>
<dbReference type="Proteomes" id="UP000049455">
    <property type="component" value="Unassembled WGS sequence"/>
</dbReference>
<proteinExistence type="predicted"/>
<gene>
    <name evidence="1" type="ORF">JSE7799_01432</name>
</gene>
<reference evidence="1 2" key="1">
    <citation type="submission" date="2015-09" db="EMBL/GenBank/DDBJ databases">
        <authorList>
            <person name="Jackson K.R."/>
            <person name="Lunt B.L."/>
            <person name="Fisher J.N.B."/>
            <person name="Gardner A.V."/>
            <person name="Bailey M.E."/>
            <person name="Deus L.M."/>
            <person name="Earl A.S."/>
            <person name="Gibby P.D."/>
            <person name="Hartmann K.A."/>
            <person name="Liu J.E."/>
            <person name="Manci A.M."/>
            <person name="Nielsen D.A."/>
            <person name="Solomon M.B."/>
            <person name="Breakwell D.P."/>
            <person name="Burnett S.H."/>
            <person name="Grose J.H."/>
        </authorList>
    </citation>
    <scope>NUCLEOTIDE SEQUENCE [LARGE SCALE GENOMIC DNA]</scope>
    <source>
        <strain evidence="1 2">CECT 7799</strain>
    </source>
</reference>